<name>A0AAD9K9Z9_RIDPI</name>
<sequence length="423" mass="46821">MYHYHQLHTVPQKDICDSAFYTSNPILYTTNAFDIAGCDISGVHQGALSKPTCLSTCRDLVEKLDAPLVFEYLLQNGVICTETAAAIRSESTSAKVNLSLLRHLEESCVCGARGLFVNALRQTGQHQLASLVDDDTRLRASTNSDYLNKTRLKGQVCLLISVDAMKFAHDSQATKGTRSETVEWISFDDIACRIEALSNTAPQTTEDVSKNGRAKSWSCCLCSCFSWRRKRDTKSRKAKTSRGDAKRPSEKYIYEPSTEKQNINIQMTQITNNKAVIATHTNGKIGTRNGDFAEQISSLEKLHALAECLQTKSTVVYETVADTSGETFTRLVKYFEQTRGTLVLNVERREVDGCPGVAVVNICMQPSHVADLERDYNSGALQRDLDEVIVSSDLLGKISATAVRLQTKISPDELNIAEQELVT</sequence>
<accession>A0AAD9K9Z9</accession>
<evidence type="ECO:0000313" key="2">
    <source>
        <dbReference type="Proteomes" id="UP001209878"/>
    </source>
</evidence>
<dbReference type="Proteomes" id="UP001209878">
    <property type="component" value="Unassembled WGS sequence"/>
</dbReference>
<dbReference type="AlphaFoldDB" id="A0AAD9K9Z9"/>
<proteinExistence type="predicted"/>
<evidence type="ECO:0000313" key="1">
    <source>
        <dbReference type="EMBL" id="KAK2167240.1"/>
    </source>
</evidence>
<dbReference type="CDD" id="cd01671">
    <property type="entry name" value="CARD"/>
    <property type="match status" value="1"/>
</dbReference>
<protein>
    <submittedName>
        <fullName evidence="1">Uncharacterized protein</fullName>
    </submittedName>
</protein>
<gene>
    <name evidence="1" type="ORF">NP493_1284g00026</name>
</gene>
<reference evidence="1" key="1">
    <citation type="journal article" date="2023" name="Mol. Biol. Evol.">
        <title>Third-Generation Sequencing Reveals the Adaptive Role of the Epigenome in Three Deep-Sea Polychaetes.</title>
        <authorList>
            <person name="Perez M."/>
            <person name="Aroh O."/>
            <person name="Sun Y."/>
            <person name="Lan Y."/>
            <person name="Juniper S.K."/>
            <person name="Young C.R."/>
            <person name="Angers B."/>
            <person name="Qian P.Y."/>
        </authorList>
    </citation>
    <scope>NUCLEOTIDE SEQUENCE</scope>
    <source>
        <strain evidence="1">R07B-5</strain>
    </source>
</reference>
<comment type="caution">
    <text evidence="1">The sequence shown here is derived from an EMBL/GenBank/DDBJ whole genome shotgun (WGS) entry which is preliminary data.</text>
</comment>
<organism evidence="1 2">
    <name type="scientific">Ridgeia piscesae</name>
    <name type="common">Tubeworm</name>
    <dbReference type="NCBI Taxonomy" id="27915"/>
    <lineage>
        <taxon>Eukaryota</taxon>
        <taxon>Metazoa</taxon>
        <taxon>Spiralia</taxon>
        <taxon>Lophotrochozoa</taxon>
        <taxon>Annelida</taxon>
        <taxon>Polychaeta</taxon>
        <taxon>Sedentaria</taxon>
        <taxon>Canalipalpata</taxon>
        <taxon>Sabellida</taxon>
        <taxon>Siboglinidae</taxon>
        <taxon>Ridgeia</taxon>
    </lineage>
</organism>
<keyword evidence="2" id="KW-1185">Reference proteome</keyword>
<dbReference type="SUPFAM" id="SSF47986">
    <property type="entry name" value="DEATH domain"/>
    <property type="match status" value="1"/>
</dbReference>
<dbReference type="EMBL" id="JAODUO010001284">
    <property type="protein sequence ID" value="KAK2167240.1"/>
    <property type="molecule type" value="Genomic_DNA"/>
</dbReference>
<dbReference type="InterPro" id="IPR011029">
    <property type="entry name" value="DEATH-like_dom_sf"/>
</dbReference>
<dbReference type="Gene3D" id="1.10.533.10">
    <property type="entry name" value="Death Domain, Fas"/>
    <property type="match status" value="1"/>
</dbReference>